<dbReference type="InterPro" id="IPR035903">
    <property type="entry name" value="HesB-like_dom_sf"/>
</dbReference>
<evidence type="ECO:0000259" key="1">
    <source>
        <dbReference type="Pfam" id="PF01521"/>
    </source>
</evidence>
<keyword evidence="3" id="KW-1185">Reference proteome</keyword>
<sequence>MIITDQAKSYIEKMMKENGEINLRFTFEGIGCCGPNFGVTLSEQQEDDKVEIINGINVSVDKRVVDATENITLDFEGTEEDGGLVFQNNNSCC</sequence>
<dbReference type="GeneID" id="66872393"/>
<protein>
    <submittedName>
        <fullName evidence="2">Adhesin</fullName>
    </submittedName>
</protein>
<dbReference type="RefSeq" id="WP_050351829.1">
    <property type="nucleotide sequence ID" value="NZ_CP073011.1"/>
</dbReference>
<dbReference type="Proteomes" id="UP000036780">
    <property type="component" value="Unassembled WGS sequence"/>
</dbReference>
<dbReference type="EMBL" id="LGTO01000007">
    <property type="protein sequence ID" value="KNE19301.1"/>
    <property type="molecule type" value="Genomic_DNA"/>
</dbReference>
<reference evidence="3" key="1">
    <citation type="submission" date="2015-07" db="EMBL/GenBank/DDBJ databases">
        <title>Fjat-10053 dsm26.</title>
        <authorList>
            <person name="Liu B."/>
            <person name="Wang J."/>
            <person name="Zhu Y."/>
            <person name="Liu G."/>
            <person name="Chen Q."/>
            <person name="Chen Z."/>
            <person name="Lan J."/>
            <person name="Che J."/>
            <person name="Ge C."/>
            <person name="Shi H."/>
            <person name="Pan Z."/>
            <person name="Liu X."/>
        </authorList>
    </citation>
    <scope>NUCLEOTIDE SEQUENCE [LARGE SCALE GENOMIC DNA]</scope>
    <source>
        <strain evidence="3">DSM 26</strain>
    </source>
</reference>
<proteinExistence type="predicted"/>
<evidence type="ECO:0000313" key="3">
    <source>
        <dbReference type="Proteomes" id="UP000036780"/>
    </source>
</evidence>
<dbReference type="AlphaFoldDB" id="A0A0L0QL61"/>
<comment type="caution">
    <text evidence="2">The sequence shown here is derived from an EMBL/GenBank/DDBJ whole genome shotgun (WGS) entry which is preliminary data.</text>
</comment>
<dbReference type="OrthoDB" id="2355011at2"/>
<dbReference type="Gene3D" id="2.60.300.12">
    <property type="entry name" value="HesB-like domain"/>
    <property type="match status" value="1"/>
</dbReference>
<feature type="domain" description="Core" evidence="1">
    <location>
        <begin position="3"/>
        <end position="90"/>
    </location>
</feature>
<gene>
    <name evidence="2" type="ORF">AFK71_12370</name>
</gene>
<dbReference type="Pfam" id="PF01521">
    <property type="entry name" value="Fe-S_biosyn"/>
    <property type="match status" value="1"/>
</dbReference>
<accession>A0A0L0QL61</accession>
<dbReference type="SUPFAM" id="SSF89360">
    <property type="entry name" value="HesB-like domain"/>
    <property type="match status" value="1"/>
</dbReference>
<dbReference type="PATRIC" id="fig|1473.5.peg.1042"/>
<name>A0A0L0QL61_VIRPA</name>
<organism evidence="2 3">
    <name type="scientific">Virgibacillus pantothenticus</name>
    <dbReference type="NCBI Taxonomy" id="1473"/>
    <lineage>
        <taxon>Bacteria</taxon>
        <taxon>Bacillati</taxon>
        <taxon>Bacillota</taxon>
        <taxon>Bacilli</taxon>
        <taxon>Bacillales</taxon>
        <taxon>Bacillaceae</taxon>
        <taxon>Virgibacillus</taxon>
    </lineage>
</organism>
<dbReference type="InterPro" id="IPR000361">
    <property type="entry name" value="ATAP_core_dom"/>
</dbReference>
<evidence type="ECO:0000313" key="2">
    <source>
        <dbReference type="EMBL" id="KNE19301.1"/>
    </source>
</evidence>